<dbReference type="SUPFAM" id="SSF53187">
    <property type="entry name" value="Zn-dependent exopeptidases"/>
    <property type="match status" value="1"/>
</dbReference>
<reference evidence="1" key="2">
    <citation type="submission" date="2021-04" db="EMBL/GenBank/DDBJ databases">
        <authorList>
            <person name="Gilroy R."/>
        </authorList>
    </citation>
    <scope>NUCLEOTIDE SEQUENCE</scope>
    <source>
        <strain evidence="1">ChiGjej4B4-12881</strain>
    </source>
</reference>
<dbReference type="PANTHER" id="PTHR30575">
    <property type="entry name" value="PEPTIDASE M20"/>
    <property type="match status" value="1"/>
</dbReference>
<dbReference type="PANTHER" id="PTHR30575:SF0">
    <property type="entry name" value="XAA-ARG DIPEPTIDASE"/>
    <property type="match status" value="1"/>
</dbReference>
<evidence type="ECO:0000313" key="2">
    <source>
        <dbReference type="Proteomes" id="UP000886780"/>
    </source>
</evidence>
<dbReference type="GO" id="GO:0005737">
    <property type="term" value="C:cytoplasm"/>
    <property type="evidence" value="ECO:0007669"/>
    <property type="project" value="TreeGrafter"/>
</dbReference>
<comment type="caution">
    <text evidence="1">The sequence shown here is derived from an EMBL/GenBank/DDBJ whole genome shotgun (WGS) entry which is preliminary data.</text>
</comment>
<dbReference type="GO" id="GO:0046657">
    <property type="term" value="P:folic acid catabolic process"/>
    <property type="evidence" value="ECO:0007669"/>
    <property type="project" value="TreeGrafter"/>
</dbReference>
<dbReference type="AlphaFoldDB" id="A0A9D1W513"/>
<protein>
    <submittedName>
        <fullName evidence="1">Amidohydrolase</fullName>
    </submittedName>
</protein>
<proteinExistence type="predicted"/>
<dbReference type="Proteomes" id="UP000886780">
    <property type="component" value="Unassembled WGS sequence"/>
</dbReference>
<dbReference type="FunFam" id="3.30.70.360:FF:000004">
    <property type="entry name" value="Peptidase M20 domain-containing protein 2"/>
    <property type="match status" value="1"/>
</dbReference>
<dbReference type="InterPro" id="IPR017145">
    <property type="entry name" value="Aminobenzoyl-glu_utiliz_pB"/>
</dbReference>
<sequence length="485" mass="52801">MVETKLNTYLEEIDRKKAGLEKLSDDIWEFAETAFSEHNSVKALADFLRAEGFSVTEHAYGVETAFTAEFGQGRPRIGILGEFDALSGLSQKAGLEEKEALIPGANGHGCGHNLLGAGSVAAALAVKKYLEDGHQGTVVYYGCPGEEGGSGKAFMARGGAFKDLDCALTWHPGVVNAVSKDSSLANFQVLYSFKGISAHAAGCPEMGRSALDGLELMNVGTNFLREHMLDKARVHYAIIDTGGYSPNVVQSEAKAIYLIRAPKVGEALELYKRVDKIAQGAALMTETEVEKTLIKSCANLVSNRVLEQVLDQAMTDIGVPSYTEEEYEKAAAYTATAPAGADRGYRDLIEDHLDPENISFLRKNKNRRLYDFIVPYEKIHLVKSGGGSTDVGDVSWMCPTAQFNTATWAPETPGHSWQVVSQGKSETAHKGMLYAGKIIALAAMRLMENQELIRAAREEFDEEFEGQTYVPIPDEVKPRAISDIQ</sequence>
<dbReference type="InterPro" id="IPR017439">
    <property type="entry name" value="Amidohydrolase"/>
</dbReference>
<evidence type="ECO:0000313" key="1">
    <source>
        <dbReference type="EMBL" id="HIX52724.1"/>
    </source>
</evidence>
<dbReference type="InterPro" id="IPR036264">
    <property type="entry name" value="Bact_exopeptidase_dim_dom"/>
</dbReference>
<gene>
    <name evidence="1" type="ORF">IAA28_07955</name>
</gene>
<dbReference type="EMBL" id="DXEU01000144">
    <property type="protein sequence ID" value="HIX52724.1"/>
    <property type="molecule type" value="Genomic_DNA"/>
</dbReference>
<name>A0A9D1W513_9FIRM</name>
<dbReference type="GO" id="GO:0016805">
    <property type="term" value="F:dipeptidase activity"/>
    <property type="evidence" value="ECO:0007669"/>
    <property type="project" value="TreeGrafter"/>
</dbReference>
<dbReference type="Pfam" id="PF01546">
    <property type="entry name" value="Peptidase_M20"/>
    <property type="match status" value="1"/>
</dbReference>
<dbReference type="NCBIfam" id="TIGR01891">
    <property type="entry name" value="amidohydrolases"/>
    <property type="match status" value="1"/>
</dbReference>
<dbReference type="InterPro" id="IPR002933">
    <property type="entry name" value="Peptidase_M20"/>
</dbReference>
<organism evidence="1 2">
    <name type="scientific">Candidatus Lachnoclostridium stercoripullorum</name>
    <dbReference type="NCBI Taxonomy" id="2838635"/>
    <lineage>
        <taxon>Bacteria</taxon>
        <taxon>Bacillati</taxon>
        <taxon>Bacillota</taxon>
        <taxon>Clostridia</taxon>
        <taxon>Lachnospirales</taxon>
        <taxon>Lachnospiraceae</taxon>
    </lineage>
</organism>
<dbReference type="SUPFAM" id="SSF55031">
    <property type="entry name" value="Bacterial exopeptidase dimerisation domain"/>
    <property type="match status" value="1"/>
</dbReference>
<dbReference type="InterPro" id="IPR052030">
    <property type="entry name" value="Peptidase_M20/M20A_hydrolases"/>
</dbReference>
<dbReference type="Gene3D" id="3.30.70.360">
    <property type="match status" value="1"/>
</dbReference>
<dbReference type="Gene3D" id="3.40.630.10">
    <property type="entry name" value="Zn peptidases"/>
    <property type="match status" value="2"/>
</dbReference>
<dbReference type="PIRSF" id="PIRSF037227">
    <property type="entry name" value="Aminobenzoyl-glu_utiliz_pB"/>
    <property type="match status" value="1"/>
</dbReference>
<accession>A0A9D1W513</accession>
<dbReference type="CDD" id="cd05673">
    <property type="entry name" value="M20_Acy1L2_AbgB"/>
    <property type="match status" value="1"/>
</dbReference>
<dbReference type="GO" id="GO:0071713">
    <property type="term" value="F:para-aminobenzoyl-glutamate hydrolase activity"/>
    <property type="evidence" value="ECO:0007669"/>
    <property type="project" value="TreeGrafter"/>
</dbReference>
<reference evidence="1" key="1">
    <citation type="journal article" date="2021" name="PeerJ">
        <title>Extensive microbial diversity within the chicken gut microbiome revealed by metagenomics and culture.</title>
        <authorList>
            <person name="Gilroy R."/>
            <person name="Ravi A."/>
            <person name="Getino M."/>
            <person name="Pursley I."/>
            <person name="Horton D.L."/>
            <person name="Alikhan N.F."/>
            <person name="Baker D."/>
            <person name="Gharbi K."/>
            <person name="Hall N."/>
            <person name="Watson M."/>
            <person name="Adriaenssens E.M."/>
            <person name="Foster-Nyarko E."/>
            <person name="Jarju S."/>
            <person name="Secka A."/>
            <person name="Antonio M."/>
            <person name="Oren A."/>
            <person name="Chaudhuri R.R."/>
            <person name="La Ragione R."/>
            <person name="Hildebrand F."/>
            <person name="Pallen M.J."/>
        </authorList>
    </citation>
    <scope>NUCLEOTIDE SEQUENCE</scope>
    <source>
        <strain evidence="1">ChiGjej4B4-12881</strain>
    </source>
</reference>